<keyword evidence="4" id="KW-1185">Reference proteome</keyword>
<dbReference type="Proteomes" id="UP000651452">
    <property type="component" value="Unassembled WGS sequence"/>
</dbReference>
<gene>
    <name evidence="3" type="ORF">EKO04_008021</name>
</gene>
<keyword evidence="2" id="KW-0812">Transmembrane</keyword>
<sequence>MTLSWTIVISTLAFIALAIMTFFGCCCLTAWFRGTHGHRDGNDNDHTASRQPQQGHFRDVDYGTYDGPAPTTHHADGDASSLVSQVSPRTTTPTNAAGTTQDASSSIYSQPTNPPTPPHPGTATRAEQGSSTPEAVNAPGNSPGTYEHDAVDDADLVGAMREALNKISKARMAEGPGGRAGYGTE</sequence>
<evidence type="ECO:0000313" key="3">
    <source>
        <dbReference type="EMBL" id="KAF9694187.1"/>
    </source>
</evidence>
<evidence type="ECO:0000256" key="2">
    <source>
        <dbReference type="SAM" id="Phobius"/>
    </source>
</evidence>
<keyword evidence="2" id="KW-1133">Transmembrane helix</keyword>
<comment type="caution">
    <text evidence="3">The sequence shown here is derived from an EMBL/GenBank/DDBJ whole genome shotgun (WGS) entry which is preliminary data.</text>
</comment>
<reference evidence="3" key="1">
    <citation type="submission" date="2018-12" db="EMBL/GenBank/DDBJ databases">
        <authorList>
            <person name="Syme R.A."/>
            <person name="Farfan-Caceres L."/>
            <person name="Lichtenzveig J."/>
        </authorList>
    </citation>
    <scope>NUCLEOTIDE SEQUENCE</scope>
    <source>
        <strain evidence="3">Al4</strain>
    </source>
</reference>
<protein>
    <submittedName>
        <fullName evidence="3">Uncharacterized protein</fullName>
    </submittedName>
</protein>
<dbReference type="EMBL" id="RZGK01000014">
    <property type="protein sequence ID" value="KAF9694187.1"/>
    <property type="molecule type" value="Genomic_DNA"/>
</dbReference>
<dbReference type="AlphaFoldDB" id="A0A8H7J0E7"/>
<dbReference type="OrthoDB" id="10412871at2759"/>
<reference evidence="3" key="2">
    <citation type="submission" date="2020-09" db="EMBL/GenBank/DDBJ databases">
        <title>Reference genome assembly for Australian Ascochyta lentis isolate Al4.</title>
        <authorList>
            <person name="Lee R.C."/>
            <person name="Farfan-Caceres L.M."/>
            <person name="Debler J.W."/>
            <person name="Williams A.H."/>
            <person name="Henares B.M."/>
        </authorList>
    </citation>
    <scope>NUCLEOTIDE SEQUENCE</scope>
    <source>
        <strain evidence="3">Al4</strain>
    </source>
</reference>
<proteinExistence type="predicted"/>
<feature type="compositionally biased region" description="Polar residues" evidence="1">
    <location>
        <begin position="125"/>
        <end position="144"/>
    </location>
</feature>
<feature type="compositionally biased region" description="Polar residues" evidence="1">
    <location>
        <begin position="101"/>
        <end position="110"/>
    </location>
</feature>
<feature type="compositionally biased region" description="Low complexity" evidence="1">
    <location>
        <begin position="90"/>
        <end position="100"/>
    </location>
</feature>
<accession>A0A8H7J0E7</accession>
<keyword evidence="2" id="KW-0472">Membrane</keyword>
<organism evidence="3 4">
    <name type="scientific">Ascochyta lentis</name>
    <dbReference type="NCBI Taxonomy" id="205686"/>
    <lineage>
        <taxon>Eukaryota</taxon>
        <taxon>Fungi</taxon>
        <taxon>Dikarya</taxon>
        <taxon>Ascomycota</taxon>
        <taxon>Pezizomycotina</taxon>
        <taxon>Dothideomycetes</taxon>
        <taxon>Pleosporomycetidae</taxon>
        <taxon>Pleosporales</taxon>
        <taxon>Pleosporineae</taxon>
        <taxon>Didymellaceae</taxon>
        <taxon>Ascochyta</taxon>
    </lineage>
</organism>
<evidence type="ECO:0000256" key="1">
    <source>
        <dbReference type="SAM" id="MobiDB-lite"/>
    </source>
</evidence>
<evidence type="ECO:0000313" key="4">
    <source>
        <dbReference type="Proteomes" id="UP000651452"/>
    </source>
</evidence>
<name>A0A8H7J0E7_9PLEO</name>
<feature type="region of interest" description="Disordered" evidence="1">
    <location>
        <begin position="42"/>
        <end position="152"/>
    </location>
</feature>
<feature type="transmembrane region" description="Helical" evidence="2">
    <location>
        <begin position="6"/>
        <end position="32"/>
    </location>
</feature>